<dbReference type="GO" id="GO:0031419">
    <property type="term" value="F:cobalamin binding"/>
    <property type="evidence" value="ECO:0007669"/>
    <property type="project" value="UniProtKB-KW"/>
</dbReference>
<evidence type="ECO:0000259" key="14">
    <source>
        <dbReference type="Pfam" id="PF02867"/>
    </source>
</evidence>
<organism evidence="15 16">
    <name type="scientific">Thiocapsa roseopersicina</name>
    <dbReference type="NCBI Taxonomy" id="1058"/>
    <lineage>
        <taxon>Bacteria</taxon>
        <taxon>Pseudomonadati</taxon>
        <taxon>Pseudomonadota</taxon>
        <taxon>Gammaproteobacteria</taxon>
        <taxon>Chromatiales</taxon>
        <taxon>Chromatiaceae</taxon>
        <taxon>Thiocapsa</taxon>
    </lineage>
</organism>
<dbReference type="Proteomes" id="UP000198816">
    <property type="component" value="Unassembled WGS sequence"/>
</dbReference>
<evidence type="ECO:0000256" key="4">
    <source>
        <dbReference type="ARBA" id="ARBA00022634"/>
    </source>
</evidence>
<dbReference type="GO" id="GO:0009263">
    <property type="term" value="P:deoxyribonucleotide biosynthetic process"/>
    <property type="evidence" value="ECO:0007669"/>
    <property type="project" value="UniProtKB-KW"/>
</dbReference>
<dbReference type="Pfam" id="PF00317">
    <property type="entry name" value="Ribonuc_red_lgN"/>
    <property type="match status" value="1"/>
</dbReference>
<dbReference type="PRINTS" id="PR01183">
    <property type="entry name" value="RIBORDTASEM1"/>
</dbReference>
<evidence type="ECO:0000256" key="9">
    <source>
        <dbReference type="ARBA" id="ARBA00023285"/>
    </source>
</evidence>
<comment type="similarity">
    <text evidence="2 11">Belongs to the ribonucleoside diphosphate reductase class-2 family.</text>
</comment>
<accession>A0A1H2QYP5</accession>
<name>A0A1H2QYP5_THIRO</name>
<dbReference type="AlphaFoldDB" id="A0A1H2QYP5"/>
<proteinExistence type="inferred from homology"/>
<evidence type="ECO:0000256" key="3">
    <source>
        <dbReference type="ARBA" id="ARBA00022628"/>
    </source>
</evidence>
<dbReference type="InterPro" id="IPR000788">
    <property type="entry name" value="RNR_lg_C"/>
</dbReference>
<gene>
    <name evidence="15" type="ORF">SAMN05421783_101458</name>
</gene>
<dbReference type="EMBL" id="FNNZ01000001">
    <property type="protein sequence ID" value="SDW11774.1"/>
    <property type="molecule type" value="Genomic_DNA"/>
</dbReference>
<comment type="cofactor">
    <cofactor evidence="1 11">
        <name>adenosylcob(III)alamin</name>
        <dbReference type="ChEBI" id="CHEBI:18408"/>
    </cofactor>
</comment>
<feature type="domain" description="Ribonucleotide reductase large subunit C-terminal" evidence="14">
    <location>
        <begin position="80"/>
        <end position="573"/>
    </location>
</feature>
<comment type="function">
    <text evidence="11">Catalyzes the reduction of ribonucleotides to deoxyribonucleotides. May function to provide a pool of deoxyribonucleotide precursors for DNA repair during oxygen limitation and/or for immediate growth after restoration of oxygen.</text>
</comment>
<keyword evidence="8" id="KW-1015">Disulfide bond</keyword>
<dbReference type="GO" id="GO:0004748">
    <property type="term" value="F:ribonucleoside-diphosphate reductase activity, thioredoxin disulfide as acceptor"/>
    <property type="evidence" value="ECO:0007669"/>
    <property type="project" value="UniProtKB-EC"/>
</dbReference>
<keyword evidence="4 11" id="KW-0237">DNA synthesis</keyword>
<dbReference type="InterPro" id="IPR013344">
    <property type="entry name" value="RNR_NrdJ/NrdZ"/>
</dbReference>
<keyword evidence="3 11" id="KW-0846">Cobalamin</keyword>
<sequence>MNDHQPTISRLVWETRYRAEGEADLDATRQRVARALASVEPAEREIWAARYLDLLEGFRFLPGGRILTGAGVDRDLTLLNCFVMGPIPDDLAGIFEALRDAALTMQQGGGVGCDFSTLRPSGLRGQRIGGIASGPVSFMGLWDSMCATLLSTGVRRGAMMGTLRCDHPDIEAFVDAKRDATALRNFNLSVLVTDDFMRALAADGPWDLVFPFEQMAPRDRARALSRRTRAWPGCDGPVSCAVLHTLPARDLWTRIMRAAYDTAEPGVLFIDRINAENNLAYRERIFATNPCGEIPLPSWGACDLGALNLTAFVREPFTESAALDLNVLADAAGVATRMLDAVIDLSRFPLPAQAEQARGSRRIGLGITGLADALIMLGLRYDSPAARDRAAEAMRTVCHAAYRASIALAPEKGPFPYLVRDAYLAAPFIRGLPADIRAGIAAGGIRNSHLTAIAPTGTISLLANNLSGGIEPVFSRVQRRTIRRLDGGSGRHRVEDFAARLWRERFGGRSGPPAFVAAHEVAPEDHLAMQAAIQPYVDNAISKTINVPAWIPFEAFERLYRRAYDLGLKGCTTFRPNPVTGQILSDDLESRTPDETDPCCGSESDVG</sequence>
<dbReference type="STRING" id="1058.SAMN05421783_101458"/>
<evidence type="ECO:0000256" key="10">
    <source>
        <dbReference type="ARBA" id="ARBA00047754"/>
    </source>
</evidence>
<dbReference type="EC" id="1.17.4.1" evidence="11"/>
<protein>
    <recommendedName>
        <fullName evidence="11">Vitamin B12-dependent ribonucleotide reductase</fullName>
        <ecNumber evidence="11">1.17.4.1</ecNumber>
    </recommendedName>
</protein>
<dbReference type="Pfam" id="PF02867">
    <property type="entry name" value="Ribonuc_red_lgC"/>
    <property type="match status" value="1"/>
</dbReference>
<dbReference type="SUPFAM" id="SSF51998">
    <property type="entry name" value="PFL-like glycyl radical enzymes"/>
    <property type="match status" value="1"/>
</dbReference>
<keyword evidence="16" id="KW-1185">Reference proteome</keyword>
<evidence type="ECO:0000256" key="1">
    <source>
        <dbReference type="ARBA" id="ARBA00001922"/>
    </source>
</evidence>
<evidence type="ECO:0000256" key="8">
    <source>
        <dbReference type="ARBA" id="ARBA00023157"/>
    </source>
</evidence>
<dbReference type="PANTHER" id="PTHR43371:SF1">
    <property type="entry name" value="RIBONUCLEOSIDE-DIPHOSPHATE REDUCTASE"/>
    <property type="match status" value="1"/>
</dbReference>
<feature type="region of interest" description="Disordered" evidence="12">
    <location>
        <begin position="582"/>
        <end position="607"/>
    </location>
</feature>
<feature type="domain" description="Ribonucleotide reductase large subunit N-terminal" evidence="13">
    <location>
        <begin position="9"/>
        <end position="74"/>
    </location>
</feature>
<reference evidence="16" key="1">
    <citation type="submission" date="2016-10" db="EMBL/GenBank/DDBJ databases">
        <authorList>
            <person name="Varghese N."/>
            <person name="Submissions S."/>
        </authorList>
    </citation>
    <scope>NUCLEOTIDE SEQUENCE [LARGE SCALE GENOMIC DNA]</scope>
    <source>
        <strain evidence="16">DSM 217</strain>
    </source>
</reference>
<evidence type="ECO:0000256" key="5">
    <source>
        <dbReference type="ARBA" id="ARBA00022741"/>
    </source>
</evidence>
<dbReference type="PANTHER" id="PTHR43371">
    <property type="entry name" value="VITAMIN B12-DEPENDENT RIBONUCLEOTIDE REDUCTASE"/>
    <property type="match status" value="1"/>
</dbReference>
<evidence type="ECO:0000313" key="16">
    <source>
        <dbReference type="Proteomes" id="UP000198816"/>
    </source>
</evidence>
<dbReference type="Gene3D" id="3.20.70.20">
    <property type="match status" value="1"/>
</dbReference>
<dbReference type="InterPro" id="IPR050862">
    <property type="entry name" value="RdRp_reductase_class-2"/>
</dbReference>
<dbReference type="InterPro" id="IPR013509">
    <property type="entry name" value="RNR_lsu_N"/>
</dbReference>
<keyword evidence="6 11" id="KW-0560">Oxidoreductase</keyword>
<dbReference type="NCBIfam" id="TIGR02504">
    <property type="entry name" value="NrdJ_Z"/>
    <property type="match status" value="1"/>
</dbReference>
<keyword evidence="9 11" id="KW-0170">Cobalt</keyword>
<dbReference type="GO" id="GO:0071897">
    <property type="term" value="P:DNA biosynthetic process"/>
    <property type="evidence" value="ECO:0007669"/>
    <property type="project" value="UniProtKB-KW"/>
</dbReference>
<evidence type="ECO:0000256" key="11">
    <source>
        <dbReference type="RuleBase" id="RU364064"/>
    </source>
</evidence>
<evidence type="ECO:0000256" key="2">
    <source>
        <dbReference type="ARBA" id="ARBA00007405"/>
    </source>
</evidence>
<keyword evidence="5 11" id="KW-0547">Nucleotide-binding</keyword>
<dbReference type="GO" id="GO:0005524">
    <property type="term" value="F:ATP binding"/>
    <property type="evidence" value="ECO:0007669"/>
    <property type="project" value="InterPro"/>
</dbReference>
<keyword evidence="7" id="KW-0215">Deoxyribonucleotide synthesis</keyword>
<evidence type="ECO:0000256" key="12">
    <source>
        <dbReference type="SAM" id="MobiDB-lite"/>
    </source>
</evidence>
<evidence type="ECO:0000313" key="15">
    <source>
        <dbReference type="EMBL" id="SDW11774.1"/>
    </source>
</evidence>
<comment type="catalytic activity">
    <reaction evidence="10 11">
        <text>a 2'-deoxyribonucleoside 5'-diphosphate + [thioredoxin]-disulfide + H2O = a ribonucleoside 5'-diphosphate + [thioredoxin]-dithiol</text>
        <dbReference type="Rhea" id="RHEA:23252"/>
        <dbReference type="Rhea" id="RHEA-COMP:10698"/>
        <dbReference type="Rhea" id="RHEA-COMP:10700"/>
        <dbReference type="ChEBI" id="CHEBI:15377"/>
        <dbReference type="ChEBI" id="CHEBI:29950"/>
        <dbReference type="ChEBI" id="CHEBI:50058"/>
        <dbReference type="ChEBI" id="CHEBI:57930"/>
        <dbReference type="ChEBI" id="CHEBI:73316"/>
        <dbReference type="EC" id="1.17.4.1"/>
    </reaction>
</comment>
<dbReference type="CDD" id="cd02888">
    <property type="entry name" value="RNR_II_dimer"/>
    <property type="match status" value="1"/>
</dbReference>
<evidence type="ECO:0000259" key="13">
    <source>
        <dbReference type="Pfam" id="PF00317"/>
    </source>
</evidence>
<dbReference type="RefSeq" id="WP_217633639.1">
    <property type="nucleotide sequence ID" value="NZ_FNNZ01000001.1"/>
</dbReference>
<evidence type="ECO:0000256" key="6">
    <source>
        <dbReference type="ARBA" id="ARBA00023002"/>
    </source>
</evidence>
<evidence type="ECO:0000256" key="7">
    <source>
        <dbReference type="ARBA" id="ARBA00023116"/>
    </source>
</evidence>